<evidence type="ECO:0000256" key="1">
    <source>
        <dbReference type="ARBA" id="ARBA00004123"/>
    </source>
</evidence>
<keyword evidence="3" id="KW-0238">DNA-binding</keyword>
<comment type="subcellular location">
    <subcellularLocation>
        <location evidence="1">Nucleus</location>
    </subcellularLocation>
</comment>
<dbReference type="PANTHER" id="PTHR31391">
    <property type="entry name" value="B3 DOMAIN-CONTAINING PROTEIN OS11G0197600-RELATED"/>
    <property type="match status" value="1"/>
</dbReference>
<dbReference type="PANTHER" id="PTHR31391:SF3">
    <property type="entry name" value="B3 DOMAIN-CONTAINING PROTEIN OS05G0481400"/>
    <property type="match status" value="1"/>
</dbReference>
<protein>
    <submittedName>
        <fullName evidence="8">B3 domain-containing At5g58280</fullName>
    </submittedName>
</protein>
<dbReference type="AlphaFoldDB" id="A0A8S0QLD7"/>
<feature type="domain" description="TF-B3" evidence="7">
    <location>
        <begin position="137"/>
        <end position="228"/>
    </location>
</feature>
<dbReference type="GO" id="GO:0003677">
    <property type="term" value="F:DNA binding"/>
    <property type="evidence" value="ECO:0007669"/>
    <property type="project" value="UniProtKB-KW"/>
</dbReference>
<evidence type="ECO:0000256" key="3">
    <source>
        <dbReference type="ARBA" id="ARBA00023125"/>
    </source>
</evidence>
<keyword evidence="5" id="KW-0539">Nucleus</keyword>
<dbReference type="OrthoDB" id="1909330at2759"/>
<dbReference type="Gramene" id="OE9A098975T1">
    <property type="protein sequence ID" value="OE9A098975C1"/>
    <property type="gene ID" value="OE9A098975"/>
</dbReference>
<dbReference type="InterPro" id="IPR044837">
    <property type="entry name" value="REM16-like"/>
</dbReference>
<feature type="region of interest" description="Disordered" evidence="6">
    <location>
        <begin position="234"/>
        <end position="283"/>
    </location>
</feature>
<keyword evidence="4" id="KW-0804">Transcription</keyword>
<evidence type="ECO:0000259" key="7">
    <source>
        <dbReference type="PROSITE" id="PS50863"/>
    </source>
</evidence>
<evidence type="ECO:0000313" key="8">
    <source>
        <dbReference type="EMBL" id="CAA2966247.1"/>
    </source>
</evidence>
<dbReference type="InterPro" id="IPR003340">
    <property type="entry name" value="B3_DNA-bd"/>
</dbReference>
<accession>A0A8S0QLD7</accession>
<comment type="caution">
    <text evidence="8">The sequence shown here is derived from an EMBL/GenBank/DDBJ whole genome shotgun (WGS) entry which is preliminary data.</text>
</comment>
<proteinExistence type="predicted"/>
<gene>
    <name evidence="8" type="ORF">OLEA9_A098975</name>
</gene>
<keyword evidence="9" id="KW-1185">Reference proteome</keyword>
<dbReference type="InterPro" id="IPR015300">
    <property type="entry name" value="DNA-bd_pseudobarrel_sf"/>
</dbReference>
<dbReference type="PROSITE" id="PS50863">
    <property type="entry name" value="B3"/>
    <property type="match status" value="1"/>
</dbReference>
<dbReference type="SMART" id="SM01019">
    <property type="entry name" value="B3"/>
    <property type="match status" value="1"/>
</dbReference>
<evidence type="ECO:0000256" key="6">
    <source>
        <dbReference type="SAM" id="MobiDB-lite"/>
    </source>
</evidence>
<keyword evidence="2" id="KW-0805">Transcription regulation</keyword>
<sequence>MANESSAKSYEDARYQTLLANKRRLEDLGILKLSKSLSDLKKNDESQLRHIRPKPTTIYSSEPRRSTRARNPVTSYRDDVAVEHLPLRKRTKLNSSWTTYLARPVEEVRTATYEEKAQALKCAEKRQSYLDSENPSFVKSMLRSHVYSCFWLGLPTKFCENHLPKTTVDIVLEDEEGSEYEAIYISKRTGLSGGWRAFALDHKLDDGDALIFELIEPTRFKVYIVRAHECTNQDDENPVAEVESNAEETPKEVKKRGKKNYSRKSKKEKSSPVLATRRSLRRK</sequence>
<evidence type="ECO:0000256" key="2">
    <source>
        <dbReference type="ARBA" id="ARBA00023015"/>
    </source>
</evidence>
<organism evidence="8 9">
    <name type="scientific">Olea europaea subsp. europaea</name>
    <dbReference type="NCBI Taxonomy" id="158383"/>
    <lineage>
        <taxon>Eukaryota</taxon>
        <taxon>Viridiplantae</taxon>
        <taxon>Streptophyta</taxon>
        <taxon>Embryophyta</taxon>
        <taxon>Tracheophyta</taxon>
        <taxon>Spermatophyta</taxon>
        <taxon>Magnoliopsida</taxon>
        <taxon>eudicotyledons</taxon>
        <taxon>Gunneridae</taxon>
        <taxon>Pentapetalae</taxon>
        <taxon>asterids</taxon>
        <taxon>lamiids</taxon>
        <taxon>Lamiales</taxon>
        <taxon>Oleaceae</taxon>
        <taxon>Oleeae</taxon>
        <taxon>Olea</taxon>
    </lineage>
</organism>
<evidence type="ECO:0000256" key="4">
    <source>
        <dbReference type="ARBA" id="ARBA00023163"/>
    </source>
</evidence>
<evidence type="ECO:0000313" key="9">
    <source>
        <dbReference type="Proteomes" id="UP000594638"/>
    </source>
</evidence>
<evidence type="ECO:0000256" key="5">
    <source>
        <dbReference type="ARBA" id="ARBA00023242"/>
    </source>
</evidence>
<dbReference type="Pfam" id="PF02362">
    <property type="entry name" value="B3"/>
    <property type="match status" value="1"/>
</dbReference>
<dbReference type="EMBL" id="CACTIH010001856">
    <property type="protein sequence ID" value="CAA2966247.1"/>
    <property type="molecule type" value="Genomic_DNA"/>
</dbReference>
<feature type="region of interest" description="Disordered" evidence="6">
    <location>
        <begin position="52"/>
        <end position="71"/>
    </location>
</feature>
<dbReference type="Gene3D" id="2.40.330.10">
    <property type="entry name" value="DNA-binding pseudobarrel domain"/>
    <property type="match status" value="1"/>
</dbReference>
<reference evidence="8 9" key="1">
    <citation type="submission" date="2019-12" db="EMBL/GenBank/DDBJ databases">
        <authorList>
            <person name="Alioto T."/>
            <person name="Alioto T."/>
            <person name="Gomez Garrido J."/>
        </authorList>
    </citation>
    <scope>NUCLEOTIDE SEQUENCE [LARGE SCALE GENOMIC DNA]</scope>
</reference>
<dbReference type="GO" id="GO:0005634">
    <property type="term" value="C:nucleus"/>
    <property type="evidence" value="ECO:0007669"/>
    <property type="project" value="UniProtKB-SubCell"/>
</dbReference>
<dbReference type="Proteomes" id="UP000594638">
    <property type="component" value="Unassembled WGS sequence"/>
</dbReference>
<feature type="compositionally biased region" description="Basic residues" evidence="6">
    <location>
        <begin position="253"/>
        <end position="267"/>
    </location>
</feature>
<name>A0A8S0QLD7_OLEEU</name>
<dbReference type="CDD" id="cd10017">
    <property type="entry name" value="B3_DNA"/>
    <property type="match status" value="1"/>
</dbReference>
<dbReference type="SUPFAM" id="SSF101936">
    <property type="entry name" value="DNA-binding pseudobarrel domain"/>
    <property type="match status" value="1"/>
</dbReference>